<proteinExistence type="predicted"/>
<accession>A0A453BMF6</accession>
<evidence type="ECO:0000256" key="1">
    <source>
        <dbReference type="SAM" id="MobiDB-lite"/>
    </source>
</evidence>
<keyword evidence="3" id="KW-1185">Reference proteome</keyword>
<sequence length="103" mass="11875">MGFQLSTFCFEILRRVALWRAHSIYDFTFMDVDKILPFSSTLGWHSLNVNGEVQKRKGLRWIPRHPEMRKGEWPSQGGSPMSHQVRLGHTVGKSFSKPAPDHP</sequence>
<dbReference type="Proteomes" id="UP000015105">
    <property type="component" value="Chromosome 2D"/>
</dbReference>
<reference evidence="2" key="3">
    <citation type="journal article" date="2017" name="Nature">
        <title>Genome sequence of the progenitor of the wheat D genome Aegilops tauschii.</title>
        <authorList>
            <person name="Luo M.C."/>
            <person name="Gu Y.Q."/>
            <person name="Puiu D."/>
            <person name="Wang H."/>
            <person name="Twardziok S.O."/>
            <person name="Deal K.R."/>
            <person name="Huo N."/>
            <person name="Zhu T."/>
            <person name="Wang L."/>
            <person name="Wang Y."/>
            <person name="McGuire P.E."/>
            <person name="Liu S."/>
            <person name="Long H."/>
            <person name="Ramasamy R.K."/>
            <person name="Rodriguez J.C."/>
            <person name="Van S.L."/>
            <person name="Yuan L."/>
            <person name="Wang Z."/>
            <person name="Xia Z."/>
            <person name="Xiao L."/>
            <person name="Anderson O.D."/>
            <person name="Ouyang S."/>
            <person name="Liang Y."/>
            <person name="Zimin A.V."/>
            <person name="Pertea G."/>
            <person name="Qi P."/>
            <person name="Bennetzen J.L."/>
            <person name="Dai X."/>
            <person name="Dawson M.W."/>
            <person name="Muller H.G."/>
            <person name="Kugler K."/>
            <person name="Rivarola-Duarte L."/>
            <person name="Spannagl M."/>
            <person name="Mayer K.F.X."/>
            <person name="Lu F.H."/>
            <person name="Bevan M.W."/>
            <person name="Leroy P."/>
            <person name="Li P."/>
            <person name="You F.M."/>
            <person name="Sun Q."/>
            <person name="Liu Z."/>
            <person name="Lyons E."/>
            <person name="Wicker T."/>
            <person name="Salzberg S.L."/>
            <person name="Devos K.M."/>
            <person name="Dvorak J."/>
        </authorList>
    </citation>
    <scope>NUCLEOTIDE SEQUENCE [LARGE SCALE GENOMIC DNA]</scope>
    <source>
        <strain evidence="2">cv. AL8/78</strain>
    </source>
</reference>
<name>A0A453BMF6_AEGTS</name>
<dbReference type="Gramene" id="AET2Gv20564200.2">
    <property type="protein sequence ID" value="AET2Gv20564200.2"/>
    <property type="gene ID" value="AET2Gv20564200"/>
</dbReference>
<dbReference type="EnsemblPlants" id="AET2Gv20564200.2">
    <property type="protein sequence ID" value="AET2Gv20564200.2"/>
    <property type="gene ID" value="AET2Gv20564200"/>
</dbReference>
<evidence type="ECO:0000313" key="2">
    <source>
        <dbReference type="EnsemblPlants" id="AET2Gv20564200.2"/>
    </source>
</evidence>
<reference evidence="2" key="5">
    <citation type="journal article" date="2021" name="G3 (Bethesda)">
        <title>Aegilops tauschii genome assembly Aet v5.0 features greater sequence contiguity and improved annotation.</title>
        <authorList>
            <person name="Wang L."/>
            <person name="Zhu T."/>
            <person name="Rodriguez J.C."/>
            <person name="Deal K.R."/>
            <person name="Dubcovsky J."/>
            <person name="McGuire P.E."/>
            <person name="Lux T."/>
            <person name="Spannagl M."/>
            <person name="Mayer K.F.X."/>
            <person name="Baldrich P."/>
            <person name="Meyers B.C."/>
            <person name="Huo N."/>
            <person name="Gu Y.Q."/>
            <person name="Zhou H."/>
            <person name="Devos K.M."/>
            <person name="Bennetzen J.L."/>
            <person name="Unver T."/>
            <person name="Budak H."/>
            <person name="Gulick P.J."/>
            <person name="Galiba G."/>
            <person name="Kalapos B."/>
            <person name="Nelson D.R."/>
            <person name="Li P."/>
            <person name="You F.M."/>
            <person name="Luo M.C."/>
            <person name="Dvorak J."/>
        </authorList>
    </citation>
    <scope>NUCLEOTIDE SEQUENCE [LARGE SCALE GENOMIC DNA]</scope>
    <source>
        <strain evidence="2">cv. AL8/78</strain>
    </source>
</reference>
<protein>
    <submittedName>
        <fullName evidence="2">Uncharacterized protein</fullName>
    </submittedName>
</protein>
<dbReference type="AlphaFoldDB" id="A0A453BMF6"/>
<reference evidence="2" key="4">
    <citation type="submission" date="2019-03" db="UniProtKB">
        <authorList>
            <consortium name="EnsemblPlants"/>
        </authorList>
    </citation>
    <scope>IDENTIFICATION</scope>
</reference>
<reference evidence="3" key="1">
    <citation type="journal article" date="2014" name="Science">
        <title>Ancient hybridizations among the ancestral genomes of bread wheat.</title>
        <authorList>
            <consortium name="International Wheat Genome Sequencing Consortium,"/>
            <person name="Marcussen T."/>
            <person name="Sandve S.R."/>
            <person name="Heier L."/>
            <person name="Spannagl M."/>
            <person name="Pfeifer M."/>
            <person name="Jakobsen K.S."/>
            <person name="Wulff B.B."/>
            <person name="Steuernagel B."/>
            <person name="Mayer K.F."/>
            <person name="Olsen O.A."/>
        </authorList>
    </citation>
    <scope>NUCLEOTIDE SEQUENCE [LARGE SCALE GENOMIC DNA]</scope>
    <source>
        <strain evidence="3">cv. AL8/78</strain>
    </source>
</reference>
<evidence type="ECO:0000313" key="3">
    <source>
        <dbReference type="Proteomes" id="UP000015105"/>
    </source>
</evidence>
<organism evidence="2 3">
    <name type="scientific">Aegilops tauschii subsp. strangulata</name>
    <name type="common">Goatgrass</name>
    <dbReference type="NCBI Taxonomy" id="200361"/>
    <lineage>
        <taxon>Eukaryota</taxon>
        <taxon>Viridiplantae</taxon>
        <taxon>Streptophyta</taxon>
        <taxon>Embryophyta</taxon>
        <taxon>Tracheophyta</taxon>
        <taxon>Spermatophyta</taxon>
        <taxon>Magnoliopsida</taxon>
        <taxon>Liliopsida</taxon>
        <taxon>Poales</taxon>
        <taxon>Poaceae</taxon>
        <taxon>BOP clade</taxon>
        <taxon>Pooideae</taxon>
        <taxon>Triticodae</taxon>
        <taxon>Triticeae</taxon>
        <taxon>Triticinae</taxon>
        <taxon>Aegilops</taxon>
    </lineage>
</organism>
<feature type="region of interest" description="Disordered" evidence="1">
    <location>
        <begin position="64"/>
        <end position="103"/>
    </location>
</feature>
<reference evidence="3" key="2">
    <citation type="journal article" date="2017" name="Nat. Plants">
        <title>The Aegilops tauschii genome reveals multiple impacts of transposons.</title>
        <authorList>
            <person name="Zhao G."/>
            <person name="Zou C."/>
            <person name="Li K."/>
            <person name="Wang K."/>
            <person name="Li T."/>
            <person name="Gao L."/>
            <person name="Zhang X."/>
            <person name="Wang H."/>
            <person name="Yang Z."/>
            <person name="Liu X."/>
            <person name="Jiang W."/>
            <person name="Mao L."/>
            <person name="Kong X."/>
            <person name="Jiao Y."/>
            <person name="Jia J."/>
        </authorList>
    </citation>
    <scope>NUCLEOTIDE SEQUENCE [LARGE SCALE GENOMIC DNA]</scope>
    <source>
        <strain evidence="3">cv. AL8/78</strain>
    </source>
</reference>